<keyword evidence="1" id="KW-0472">Membrane</keyword>
<dbReference type="EMBL" id="BTSY01000001">
    <property type="protein sequence ID" value="GMT10783.1"/>
    <property type="molecule type" value="Genomic_DNA"/>
</dbReference>
<feature type="non-terminal residue" evidence="2">
    <location>
        <position position="99"/>
    </location>
</feature>
<evidence type="ECO:0000256" key="1">
    <source>
        <dbReference type="SAM" id="Phobius"/>
    </source>
</evidence>
<sequence length="99" mass="11297">YYAAFAFPLIIFISYAILFTFLYYQNGRSLEVNITLMSNRQQLLFAVQFSIIAFLQLCGSSFFYILPRIFGDSDVVNSILTATSTLNSMTNPICMFLCQ</sequence>
<evidence type="ECO:0000313" key="2">
    <source>
        <dbReference type="EMBL" id="GMT10783.1"/>
    </source>
</evidence>
<gene>
    <name evidence="2" type="ORF">PFISCL1PPCAC_2080</name>
</gene>
<organism evidence="2 3">
    <name type="scientific">Pristionchus fissidentatus</name>
    <dbReference type="NCBI Taxonomy" id="1538716"/>
    <lineage>
        <taxon>Eukaryota</taxon>
        <taxon>Metazoa</taxon>
        <taxon>Ecdysozoa</taxon>
        <taxon>Nematoda</taxon>
        <taxon>Chromadorea</taxon>
        <taxon>Rhabditida</taxon>
        <taxon>Rhabditina</taxon>
        <taxon>Diplogasteromorpha</taxon>
        <taxon>Diplogasteroidea</taxon>
        <taxon>Neodiplogasteridae</taxon>
        <taxon>Pristionchus</taxon>
    </lineage>
</organism>
<comment type="caution">
    <text evidence="2">The sequence shown here is derived from an EMBL/GenBank/DDBJ whole genome shotgun (WGS) entry which is preliminary data.</text>
</comment>
<name>A0AAV5UX80_9BILA</name>
<feature type="transmembrane region" description="Helical" evidence="1">
    <location>
        <begin position="44"/>
        <end position="66"/>
    </location>
</feature>
<evidence type="ECO:0008006" key="4">
    <source>
        <dbReference type="Google" id="ProtNLM"/>
    </source>
</evidence>
<feature type="transmembrane region" description="Helical" evidence="1">
    <location>
        <begin position="6"/>
        <end position="24"/>
    </location>
</feature>
<evidence type="ECO:0000313" key="3">
    <source>
        <dbReference type="Proteomes" id="UP001432322"/>
    </source>
</evidence>
<reference evidence="2" key="1">
    <citation type="submission" date="2023-10" db="EMBL/GenBank/DDBJ databases">
        <title>Genome assembly of Pristionchus species.</title>
        <authorList>
            <person name="Yoshida K."/>
            <person name="Sommer R.J."/>
        </authorList>
    </citation>
    <scope>NUCLEOTIDE SEQUENCE</scope>
    <source>
        <strain evidence="2">RS5133</strain>
    </source>
</reference>
<protein>
    <recommendedName>
        <fullName evidence="4">G protein-coupled receptor</fullName>
    </recommendedName>
</protein>
<dbReference type="Proteomes" id="UP001432322">
    <property type="component" value="Unassembled WGS sequence"/>
</dbReference>
<feature type="non-terminal residue" evidence="2">
    <location>
        <position position="1"/>
    </location>
</feature>
<keyword evidence="3" id="KW-1185">Reference proteome</keyword>
<keyword evidence="1" id="KW-1133">Transmembrane helix</keyword>
<dbReference type="AlphaFoldDB" id="A0AAV5UX80"/>
<proteinExistence type="predicted"/>
<accession>A0AAV5UX80</accession>
<keyword evidence="1" id="KW-0812">Transmembrane</keyword>